<dbReference type="PANTHER" id="PTHR23315">
    <property type="entry name" value="U BOX DOMAIN-CONTAINING"/>
    <property type="match status" value="1"/>
</dbReference>
<dbReference type="InterPro" id="IPR058678">
    <property type="entry name" value="ARM_PUB"/>
</dbReference>
<name>A0AAV6MPT6_9ROSI</name>
<sequence length="714" mass="79269">MFQNSISSDRRILTFPAVHPCEAISPATLLASLIDLCRQICNHQLKTFVTQKRNARETIRQIGILLIFFEELRDMSDVLPDSVVLCFSELHLTFQKILFLFEDCSRSNAKIWILMKSQFVATQFWVLIRALATALDVLPLNRIDTSDEVKELVELVVKQARISKFGLDKDDELTMKRLQSILLQFEKRIEPDLTAIKRVLSYLEIRRWSDCNKEIKFLEEEIDFQYSDLKERDVQILSSLVGFMSYSRLTLFEALDFWDKNQTDIKCNPETLSCLNPQDFRCPISLELMIDPVTVSTGQTYDRASIQKWLSAGNLLCPKTGERLTSSELVPNTSLKKLIHQFCVDNGISLAKFNARSHDITRTIIPGSPAAAEAMKFSSEYLLRQLVFGTSTEKNKAAYEIRLLAKSNIFNRSCLIKVGIIPPLLNLLSSLDKSTQENAIAAVLKLSKHSTGKILVVENGGLAPILSVLKSGFCLESRQLAAATLFYLSSVKEYRKLIGEMPDAITGLIELIKEGTTCGKKNAVVAIFGLLLYPKNNKTVLNSGVVPILLDIIATSVNDELISDSLAVIAALAESSEGSTTILHASALPLLIRTLNSATSSPGKEYCVSALRSLCNHGGEEVVATLAGDRSIAGSLYSIVTEGSAAAGKKARSLLKILHKFRENDVGVNSAVDQERSLVHLVHSLSLSSLPLAFRFSHLHVLIEQRQFKLCDGN</sequence>
<dbReference type="FunFam" id="1.25.10.10:FF:000485">
    <property type="entry name" value="RING-type E3 ubiquitin transferase"/>
    <property type="match status" value="1"/>
</dbReference>
<dbReference type="EC" id="2.3.2.27" evidence="3"/>
<evidence type="ECO:0000256" key="6">
    <source>
        <dbReference type="ARBA" id="ARBA00022786"/>
    </source>
</evidence>
<dbReference type="InterPro" id="IPR003613">
    <property type="entry name" value="Ubox_domain"/>
</dbReference>
<dbReference type="CDD" id="cd16664">
    <property type="entry name" value="RING-Ubox_PUB"/>
    <property type="match status" value="1"/>
</dbReference>
<evidence type="ECO:0000313" key="9">
    <source>
        <dbReference type="EMBL" id="KAG6584229.1"/>
    </source>
</evidence>
<dbReference type="InterPro" id="IPR045210">
    <property type="entry name" value="RING-Ubox_PUB"/>
</dbReference>
<dbReference type="GO" id="GO:0061630">
    <property type="term" value="F:ubiquitin protein ligase activity"/>
    <property type="evidence" value="ECO:0007669"/>
    <property type="project" value="UniProtKB-EC"/>
</dbReference>
<evidence type="ECO:0000256" key="3">
    <source>
        <dbReference type="ARBA" id="ARBA00012483"/>
    </source>
</evidence>
<dbReference type="InterPro" id="IPR000225">
    <property type="entry name" value="Armadillo"/>
</dbReference>
<dbReference type="SMART" id="SM00185">
    <property type="entry name" value="ARM"/>
    <property type="match status" value="4"/>
</dbReference>
<dbReference type="GO" id="GO:0010029">
    <property type="term" value="P:regulation of seed germination"/>
    <property type="evidence" value="ECO:0007669"/>
    <property type="project" value="UniProtKB-ARBA"/>
</dbReference>
<comment type="catalytic activity">
    <reaction evidence="1">
        <text>S-ubiquitinyl-[E2 ubiquitin-conjugating enzyme]-L-cysteine + [acceptor protein]-L-lysine = [E2 ubiquitin-conjugating enzyme]-L-cysteine + N(6)-ubiquitinyl-[acceptor protein]-L-lysine.</text>
        <dbReference type="EC" id="2.3.2.27"/>
    </reaction>
</comment>
<accession>A0AAV6MPT6</accession>
<dbReference type="PANTHER" id="PTHR23315:SF116">
    <property type="entry name" value="RING-TYPE E3 UBIQUITIN TRANSFERASE"/>
    <property type="match status" value="1"/>
</dbReference>
<comment type="caution">
    <text evidence="9">The sequence shown here is derived from an EMBL/GenBank/DDBJ whole genome shotgun (WGS) entry which is preliminary data.</text>
</comment>
<comment type="pathway">
    <text evidence="2">Protein modification; protein ubiquitination.</text>
</comment>
<evidence type="ECO:0000256" key="4">
    <source>
        <dbReference type="ARBA" id="ARBA00022679"/>
    </source>
</evidence>
<evidence type="ECO:0000256" key="2">
    <source>
        <dbReference type="ARBA" id="ARBA00004906"/>
    </source>
</evidence>
<dbReference type="Pfam" id="PF04564">
    <property type="entry name" value="U-box"/>
    <property type="match status" value="1"/>
</dbReference>
<keyword evidence="4" id="KW-0808">Transferase</keyword>
<evidence type="ECO:0000256" key="1">
    <source>
        <dbReference type="ARBA" id="ARBA00000900"/>
    </source>
</evidence>
<feature type="repeat" description="ARM" evidence="7">
    <location>
        <begin position="419"/>
        <end position="461"/>
    </location>
</feature>
<dbReference type="PROSITE" id="PS51698">
    <property type="entry name" value="U_BOX"/>
    <property type="match status" value="1"/>
</dbReference>
<dbReference type="Proteomes" id="UP000685013">
    <property type="component" value="Chromosome 13"/>
</dbReference>
<protein>
    <recommendedName>
        <fullName evidence="3">RING-type E3 ubiquitin transferase</fullName>
        <ecNumber evidence="3">2.3.2.27</ecNumber>
    </recommendedName>
</protein>
<proteinExistence type="predicted"/>
<keyword evidence="5" id="KW-0677">Repeat</keyword>
<dbReference type="GO" id="GO:0016567">
    <property type="term" value="P:protein ubiquitination"/>
    <property type="evidence" value="ECO:0007669"/>
    <property type="project" value="InterPro"/>
</dbReference>
<evidence type="ECO:0000259" key="8">
    <source>
        <dbReference type="PROSITE" id="PS51698"/>
    </source>
</evidence>
<keyword evidence="10" id="KW-1185">Reference proteome</keyword>
<dbReference type="SMART" id="SM00504">
    <property type="entry name" value="Ubox"/>
    <property type="match status" value="1"/>
</dbReference>
<dbReference type="Pfam" id="PF25368">
    <property type="entry name" value="PUB10_N"/>
    <property type="match status" value="1"/>
</dbReference>
<gene>
    <name evidence="9" type="primary">PUB19</name>
    <name evidence="9" type="ORF">SDJN03_20161</name>
</gene>
<dbReference type="AlphaFoldDB" id="A0AAV6MPT6"/>
<dbReference type="InterPro" id="IPR057623">
    <property type="entry name" value="PUB12-19-like_N"/>
</dbReference>
<dbReference type="FunFam" id="3.30.40.10:FF:000442">
    <property type="entry name" value="RING-type E3 ubiquitin transferase"/>
    <property type="match status" value="1"/>
</dbReference>
<dbReference type="PROSITE" id="PS50176">
    <property type="entry name" value="ARM_REPEAT"/>
    <property type="match status" value="1"/>
</dbReference>
<evidence type="ECO:0000256" key="5">
    <source>
        <dbReference type="ARBA" id="ARBA00022737"/>
    </source>
</evidence>
<organism evidence="9 10">
    <name type="scientific">Cucurbita argyrosperma subsp. sororia</name>
    <dbReference type="NCBI Taxonomy" id="37648"/>
    <lineage>
        <taxon>Eukaryota</taxon>
        <taxon>Viridiplantae</taxon>
        <taxon>Streptophyta</taxon>
        <taxon>Embryophyta</taxon>
        <taxon>Tracheophyta</taxon>
        <taxon>Spermatophyta</taxon>
        <taxon>Magnoliopsida</taxon>
        <taxon>eudicotyledons</taxon>
        <taxon>Gunneridae</taxon>
        <taxon>Pentapetalae</taxon>
        <taxon>rosids</taxon>
        <taxon>fabids</taxon>
        <taxon>Cucurbitales</taxon>
        <taxon>Cucurbitaceae</taxon>
        <taxon>Cucurbiteae</taxon>
        <taxon>Cucurbita</taxon>
    </lineage>
</organism>
<reference evidence="9 10" key="1">
    <citation type="journal article" date="2021" name="Hortic Res">
        <title>The domestication of Cucurbita argyrosperma as revealed by the genome of its wild relative.</title>
        <authorList>
            <person name="Barrera-Redondo J."/>
            <person name="Sanchez-de la Vega G."/>
            <person name="Aguirre-Liguori J.A."/>
            <person name="Castellanos-Morales G."/>
            <person name="Gutierrez-Guerrero Y.T."/>
            <person name="Aguirre-Dugua X."/>
            <person name="Aguirre-Planter E."/>
            <person name="Tenaillon M.I."/>
            <person name="Lira-Saade R."/>
            <person name="Eguiarte L.E."/>
        </authorList>
    </citation>
    <scope>NUCLEOTIDE SEQUENCE [LARGE SCALE GENOMIC DNA]</scope>
    <source>
        <strain evidence="9">JBR-2021</strain>
    </source>
</reference>
<feature type="domain" description="U-box" evidence="8">
    <location>
        <begin position="275"/>
        <end position="349"/>
    </location>
</feature>
<evidence type="ECO:0000313" key="10">
    <source>
        <dbReference type="Proteomes" id="UP000685013"/>
    </source>
</evidence>
<feature type="non-terminal residue" evidence="9">
    <location>
        <position position="1"/>
    </location>
</feature>
<keyword evidence="6" id="KW-0833">Ubl conjugation pathway</keyword>
<dbReference type="EMBL" id="JAGKQH010000013">
    <property type="protein sequence ID" value="KAG6584229.1"/>
    <property type="molecule type" value="Genomic_DNA"/>
</dbReference>
<evidence type="ECO:0000256" key="7">
    <source>
        <dbReference type="PROSITE-ProRule" id="PRU00259"/>
    </source>
</evidence>
<dbReference type="Pfam" id="PF25598">
    <property type="entry name" value="ARM_PUB"/>
    <property type="match status" value="1"/>
</dbReference>